<evidence type="ECO:0000256" key="5">
    <source>
        <dbReference type="PROSITE-ProRule" id="PRU00042"/>
    </source>
</evidence>
<dbReference type="InterPro" id="IPR013087">
    <property type="entry name" value="Znf_C2H2_type"/>
</dbReference>
<keyword evidence="3 5" id="KW-0863">Zinc-finger</keyword>
<keyword evidence="2" id="KW-0677">Repeat</keyword>
<keyword evidence="10" id="KW-1185">Reference proteome</keyword>
<dbReference type="Proteomes" id="UP000261540">
    <property type="component" value="Unplaced"/>
</dbReference>
<dbReference type="GeneID" id="111849219"/>
<dbReference type="GO" id="GO:1990837">
    <property type="term" value="F:sequence-specific double-stranded DNA binding"/>
    <property type="evidence" value="ECO:0007669"/>
    <property type="project" value="UniProtKB-ARBA"/>
</dbReference>
<dbReference type="KEGG" id="pki:111849219"/>
<dbReference type="PANTHER" id="PTHR16515">
    <property type="entry name" value="PR DOMAIN ZINC FINGER PROTEIN"/>
    <property type="match status" value="1"/>
</dbReference>
<dbReference type="FunFam" id="3.30.160.60:FF:002343">
    <property type="entry name" value="Zinc finger protein 33A"/>
    <property type="match status" value="1"/>
</dbReference>
<dbReference type="InterPro" id="IPR036236">
    <property type="entry name" value="Znf_C2H2_sf"/>
</dbReference>
<dbReference type="Gene3D" id="3.30.160.60">
    <property type="entry name" value="Classic Zinc Finger"/>
    <property type="match status" value="4"/>
</dbReference>
<dbReference type="PROSITE" id="PS00028">
    <property type="entry name" value="ZINC_FINGER_C2H2_1"/>
    <property type="match status" value="3"/>
</dbReference>
<proteinExistence type="predicted"/>
<dbReference type="Ensembl" id="ENSPKIT00000015904.1">
    <property type="protein sequence ID" value="ENSPKIP00000034979.1"/>
    <property type="gene ID" value="ENSPKIG00000014111.1"/>
</dbReference>
<keyword evidence="4" id="KW-0862">Zinc</keyword>
<evidence type="ECO:0000256" key="4">
    <source>
        <dbReference type="ARBA" id="ARBA00022833"/>
    </source>
</evidence>
<dbReference type="Pfam" id="PF00096">
    <property type="entry name" value="zf-C2H2"/>
    <property type="match status" value="4"/>
</dbReference>
<dbReference type="GO" id="GO:0005634">
    <property type="term" value="C:nucleus"/>
    <property type="evidence" value="ECO:0007669"/>
    <property type="project" value="TreeGrafter"/>
</dbReference>
<name>A0A3B3SWD7_9TELE</name>
<keyword evidence="6" id="KW-0175">Coiled coil</keyword>
<evidence type="ECO:0000313" key="9">
    <source>
        <dbReference type="Ensembl" id="ENSPKIP00000034979.1"/>
    </source>
</evidence>
<feature type="domain" description="C2H2-type" evidence="8">
    <location>
        <begin position="361"/>
        <end position="388"/>
    </location>
</feature>
<dbReference type="InterPro" id="IPR050331">
    <property type="entry name" value="Zinc_finger"/>
</dbReference>
<evidence type="ECO:0000256" key="1">
    <source>
        <dbReference type="ARBA" id="ARBA00022723"/>
    </source>
</evidence>
<dbReference type="PANTHER" id="PTHR16515:SF52">
    <property type="entry name" value="GASTRULA ZINC FINGER PROTEIN XLCGF26.1"/>
    <property type="match status" value="1"/>
</dbReference>
<evidence type="ECO:0000256" key="7">
    <source>
        <dbReference type="SAM" id="MobiDB-lite"/>
    </source>
</evidence>
<feature type="domain" description="C2H2-type" evidence="8">
    <location>
        <begin position="305"/>
        <end position="332"/>
    </location>
</feature>
<dbReference type="PROSITE" id="PS50157">
    <property type="entry name" value="ZINC_FINGER_C2H2_2"/>
    <property type="match status" value="4"/>
</dbReference>
<evidence type="ECO:0000256" key="6">
    <source>
        <dbReference type="SAM" id="Coils"/>
    </source>
</evidence>
<sequence length="392" mass="42680">MIKMLNCLSFQAQLSSIMGVLSKAAVAEIIKLVDEGSAVLRLEMRQSQTENEELRRKLRLMETELKIAQQRVMGRTNGCSLGRCSVGVQTGDETGALEKGKERCPTIEGVFGKEWCFSLWSDGEPSAAEDEDALQAGYTKSKFAGMADKPVIPEVADASVEKKHWVTESKGGPSITQERQDEFGDSSAEVSHTEDGISEELCDAGTLLLDPPEHEVLEPVAAVGRGEQDMETVASGIGEEPDLDADVSGGHFLGYGSFGTNVSIAKPGNSAIEGRYFICSICGKSFAYLSYLKIHQRRHSGEKPFSCTVCGKSFAQKAYLTLHQRTHTGEKPYSCAECGKSFSQKSSLNSHLRSHTGEKPYSCAECGKSYAYKHGLNVHQCVDSSWKHVDLV</sequence>
<protein>
    <recommendedName>
        <fullName evidence="8">C2H2-type domain-containing protein</fullName>
    </recommendedName>
</protein>
<feature type="coiled-coil region" evidence="6">
    <location>
        <begin position="37"/>
        <end position="71"/>
    </location>
</feature>
<dbReference type="GO" id="GO:0008270">
    <property type="term" value="F:zinc ion binding"/>
    <property type="evidence" value="ECO:0007669"/>
    <property type="project" value="UniProtKB-KW"/>
</dbReference>
<evidence type="ECO:0000256" key="2">
    <source>
        <dbReference type="ARBA" id="ARBA00022737"/>
    </source>
</evidence>
<dbReference type="RefSeq" id="XP_023677687.1">
    <property type="nucleotide sequence ID" value="XM_023821919.1"/>
</dbReference>
<dbReference type="OrthoDB" id="654211at2759"/>
<dbReference type="FunFam" id="3.30.160.60:FF:001384">
    <property type="entry name" value="Zinc finger protein"/>
    <property type="match status" value="1"/>
</dbReference>
<dbReference type="AlphaFoldDB" id="A0A3B3SWD7"/>
<dbReference type="SUPFAM" id="SSF57667">
    <property type="entry name" value="beta-beta-alpha zinc fingers"/>
    <property type="match status" value="2"/>
</dbReference>
<accession>A0A3B3SWD7</accession>
<reference evidence="9" key="1">
    <citation type="submission" date="2025-08" db="UniProtKB">
        <authorList>
            <consortium name="Ensembl"/>
        </authorList>
    </citation>
    <scope>IDENTIFICATION</scope>
</reference>
<evidence type="ECO:0000259" key="8">
    <source>
        <dbReference type="PROSITE" id="PS50157"/>
    </source>
</evidence>
<dbReference type="FunFam" id="3.30.160.60:FF:000303">
    <property type="entry name" value="Zinc finger protein 41"/>
    <property type="match status" value="1"/>
</dbReference>
<evidence type="ECO:0000313" key="10">
    <source>
        <dbReference type="Proteomes" id="UP000261540"/>
    </source>
</evidence>
<feature type="domain" description="C2H2-type" evidence="8">
    <location>
        <begin position="333"/>
        <end position="360"/>
    </location>
</feature>
<evidence type="ECO:0000256" key="3">
    <source>
        <dbReference type="ARBA" id="ARBA00022771"/>
    </source>
</evidence>
<dbReference type="GO" id="GO:0010468">
    <property type="term" value="P:regulation of gene expression"/>
    <property type="evidence" value="ECO:0007669"/>
    <property type="project" value="TreeGrafter"/>
</dbReference>
<keyword evidence="1" id="KW-0479">Metal-binding</keyword>
<feature type="domain" description="C2H2-type" evidence="8">
    <location>
        <begin position="277"/>
        <end position="304"/>
    </location>
</feature>
<dbReference type="SMART" id="SM00355">
    <property type="entry name" value="ZnF_C2H2"/>
    <property type="match status" value="4"/>
</dbReference>
<organism evidence="9 10">
    <name type="scientific">Paramormyrops kingsleyae</name>
    <dbReference type="NCBI Taxonomy" id="1676925"/>
    <lineage>
        <taxon>Eukaryota</taxon>
        <taxon>Metazoa</taxon>
        <taxon>Chordata</taxon>
        <taxon>Craniata</taxon>
        <taxon>Vertebrata</taxon>
        <taxon>Euteleostomi</taxon>
        <taxon>Actinopterygii</taxon>
        <taxon>Neopterygii</taxon>
        <taxon>Teleostei</taxon>
        <taxon>Osteoglossocephala</taxon>
        <taxon>Osteoglossomorpha</taxon>
        <taxon>Osteoglossiformes</taxon>
        <taxon>Mormyridae</taxon>
        <taxon>Paramormyrops</taxon>
    </lineage>
</organism>
<dbReference type="GeneTree" id="ENSGT01150000286936"/>
<dbReference type="FunFam" id="3.30.160.60:FF:000759">
    <property type="entry name" value="zinc finger protein 16"/>
    <property type="match status" value="1"/>
</dbReference>
<feature type="region of interest" description="Disordered" evidence="7">
    <location>
        <begin position="164"/>
        <end position="194"/>
    </location>
</feature>
<reference evidence="9" key="2">
    <citation type="submission" date="2025-09" db="UniProtKB">
        <authorList>
            <consortium name="Ensembl"/>
        </authorList>
    </citation>
    <scope>IDENTIFICATION</scope>
</reference>